<name>A0A0G1BHS2_9BACT</name>
<accession>A0A0G1BHS2</accession>
<dbReference type="AlphaFoldDB" id="A0A0G1BHS2"/>
<evidence type="ECO:0000313" key="2">
    <source>
        <dbReference type="Proteomes" id="UP000033867"/>
    </source>
</evidence>
<proteinExistence type="predicted"/>
<feature type="non-terminal residue" evidence="1">
    <location>
        <position position="170"/>
    </location>
</feature>
<dbReference type="EMBL" id="LCEK01000003">
    <property type="protein sequence ID" value="KKS72887.1"/>
    <property type="molecule type" value="Genomic_DNA"/>
</dbReference>
<reference evidence="1 2" key="1">
    <citation type="journal article" date="2015" name="Nature">
        <title>rRNA introns, odd ribosomes, and small enigmatic genomes across a large radiation of phyla.</title>
        <authorList>
            <person name="Brown C.T."/>
            <person name="Hug L.A."/>
            <person name="Thomas B.C."/>
            <person name="Sharon I."/>
            <person name="Castelle C.J."/>
            <person name="Singh A."/>
            <person name="Wilkins M.J."/>
            <person name="Williams K.H."/>
            <person name="Banfield J.F."/>
        </authorList>
    </citation>
    <scope>NUCLEOTIDE SEQUENCE [LARGE SCALE GENOMIC DNA]</scope>
</reference>
<dbReference type="Proteomes" id="UP000033867">
    <property type="component" value="Unassembled WGS sequence"/>
</dbReference>
<gene>
    <name evidence="1" type="ORF">UV42_C0003G0016</name>
</gene>
<evidence type="ECO:0000313" key="1">
    <source>
        <dbReference type="EMBL" id="KKS72887.1"/>
    </source>
</evidence>
<sequence length="170" mass="19962">MHIGFIIHTNHHITDLGPLIEEYKKKGHCKILLFVNKNIHFKPEYNPFLHQEHLRLLPFHELFWYDGNEELATLLTQHAVSAVFTEEAYPFVESPELFKKRTYKIYSIVHSVDNFHPRARQAGVIDTSIVAHQQYGIYLGWNEKDYVALGLPKYDIISTLNAKKIQKKYT</sequence>
<organism evidence="1 2">
    <name type="scientific">Candidatus Magasanikbacteria bacterium GW2011_GWE2_42_7</name>
    <dbReference type="NCBI Taxonomy" id="1619052"/>
    <lineage>
        <taxon>Bacteria</taxon>
        <taxon>Candidatus Magasanikiibacteriota</taxon>
    </lineage>
</organism>
<protein>
    <submittedName>
        <fullName evidence="1">Uncharacterized protein</fullName>
    </submittedName>
</protein>
<comment type="caution">
    <text evidence="1">The sequence shown here is derived from an EMBL/GenBank/DDBJ whole genome shotgun (WGS) entry which is preliminary data.</text>
</comment>